<dbReference type="RefSeq" id="WP_286592796.1">
    <property type="nucleotide sequence ID" value="NZ_JACANB010000001.1"/>
</dbReference>
<dbReference type="AlphaFoldDB" id="A0AAW7DM99"/>
<organism evidence="1 2">
    <name type="scientific">Thiopseudomonas alkaliphila</name>
    <dbReference type="NCBI Taxonomy" id="1697053"/>
    <lineage>
        <taxon>Bacteria</taxon>
        <taxon>Pseudomonadati</taxon>
        <taxon>Pseudomonadota</taxon>
        <taxon>Gammaproteobacteria</taxon>
        <taxon>Pseudomonadales</taxon>
        <taxon>Pseudomonadaceae</taxon>
        <taxon>Thiopseudomonas</taxon>
    </lineage>
</organism>
<reference evidence="1" key="1">
    <citation type="submission" date="2020-06" db="EMBL/GenBank/DDBJ databases">
        <authorList>
            <person name="Dong N."/>
        </authorList>
    </citation>
    <scope>NUCLEOTIDE SEQUENCE</scope>
    <source>
        <strain evidence="1">DF46-2-2</strain>
    </source>
</reference>
<evidence type="ECO:0000313" key="2">
    <source>
        <dbReference type="Proteomes" id="UP001173465"/>
    </source>
</evidence>
<dbReference type="EMBL" id="JACANB010000001">
    <property type="protein sequence ID" value="MDM1695105.1"/>
    <property type="molecule type" value="Genomic_DNA"/>
</dbReference>
<reference evidence="1" key="2">
    <citation type="journal article" date="2022" name="Sci. Total Environ.">
        <title>Prevalence, transmission, and molecular epidemiology of tet(X)-positive bacteria among humans, animals, and environmental niches in China: An epidemiological, and genomic-based study.</title>
        <authorList>
            <person name="Dong N."/>
            <person name="Zeng Y."/>
            <person name="Cai C."/>
            <person name="Sun C."/>
            <person name="Lu J."/>
            <person name="Liu C."/>
            <person name="Zhou H."/>
            <person name="Sun Q."/>
            <person name="Shu L."/>
            <person name="Wang H."/>
            <person name="Wang Y."/>
            <person name="Wang S."/>
            <person name="Wu C."/>
            <person name="Chan E.W."/>
            <person name="Chen G."/>
            <person name="Shen Z."/>
            <person name="Chen S."/>
            <person name="Zhang R."/>
        </authorList>
    </citation>
    <scope>NUCLEOTIDE SEQUENCE</scope>
    <source>
        <strain evidence="1">DF46-2-2</strain>
    </source>
</reference>
<proteinExistence type="predicted"/>
<dbReference type="Proteomes" id="UP001173465">
    <property type="component" value="Unassembled WGS sequence"/>
</dbReference>
<sequence length="249" mass="27681">MLSATATRRRQRGPAFSHTAQRLVAALVALLALVSVILGLRLGVAALKDYQASSFLSYWQTQRQAPSERAWQVAAAAMEQALAWYPGANPAMHERFGAMWQWRSVQAQPGTAEQQQQLARAQQQALNELRQAASLRPRWPFVWTSLAYAKLQAGELDAEFSKALQQAQHYGPARHPVQERIAEIGLIAWPRLSTADQQLVTASLQQSAAFSPKSRRYLLQLADELQRQAWLCQLLADQRAPCSANGVTP</sequence>
<evidence type="ECO:0000313" key="1">
    <source>
        <dbReference type="EMBL" id="MDM1695105.1"/>
    </source>
</evidence>
<name>A0AAW7DM99_9GAMM</name>
<comment type="caution">
    <text evidence="1">The sequence shown here is derived from an EMBL/GenBank/DDBJ whole genome shotgun (WGS) entry which is preliminary data.</text>
</comment>
<protein>
    <submittedName>
        <fullName evidence="1">Uncharacterized protein</fullName>
    </submittedName>
</protein>
<gene>
    <name evidence="1" type="ORF">HX099_00250</name>
</gene>
<accession>A0AAW7DM99</accession>